<name>A0AAQ0EMY9_ENTAS</name>
<dbReference type="InterPro" id="IPR001173">
    <property type="entry name" value="Glyco_trans_2-like"/>
</dbReference>
<dbReference type="AlphaFoldDB" id="A0AAQ0EMY9"/>
<dbReference type="Pfam" id="PF00535">
    <property type="entry name" value="Glycos_transf_2"/>
    <property type="match status" value="1"/>
</dbReference>
<proteinExistence type="predicted"/>
<dbReference type="Gene3D" id="3.90.550.10">
    <property type="entry name" value="Spore Coat Polysaccharide Biosynthesis Protein SpsA, Chain A"/>
    <property type="match status" value="1"/>
</dbReference>
<evidence type="ECO:0000313" key="2">
    <source>
        <dbReference type="EMBL" id="QYD25385.1"/>
    </source>
</evidence>
<dbReference type="PANTHER" id="PTHR22916">
    <property type="entry name" value="GLYCOSYLTRANSFERASE"/>
    <property type="match status" value="1"/>
</dbReference>
<gene>
    <name evidence="2" type="ORF">KZX48_15215</name>
</gene>
<dbReference type="GO" id="GO:0016758">
    <property type="term" value="F:hexosyltransferase activity"/>
    <property type="evidence" value="ECO:0007669"/>
    <property type="project" value="UniProtKB-ARBA"/>
</dbReference>
<accession>A0AAQ0EMY9</accession>
<protein>
    <submittedName>
        <fullName evidence="2">Glycosyltransferase</fullName>
        <ecNumber evidence="2">2.4.-.-</ecNumber>
    </submittedName>
</protein>
<organism evidence="2 3">
    <name type="scientific">Enterobacter asburiae</name>
    <dbReference type="NCBI Taxonomy" id="61645"/>
    <lineage>
        <taxon>Bacteria</taxon>
        <taxon>Pseudomonadati</taxon>
        <taxon>Pseudomonadota</taxon>
        <taxon>Gammaproteobacteria</taxon>
        <taxon>Enterobacterales</taxon>
        <taxon>Enterobacteriaceae</taxon>
        <taxon>Enterobacter</taxon>
        <taxon>Enterobacter cloacae complex</taxon>
    </lineage>
</organism>
<feature type="domain" description="Glycosyltransferase 2-like" evidence="1">
    <location>
        <begin position="10"/>
        <end position="129"/>
    </location>
</feature>
<dbReference type="PANTHER" id="PTHR22916:SF3">
    <property type="entry name" value="UDP-GLCNAC:BETAGAL BETA-1,3-N-ACETYLGLUCOSAMINYLTRANSFERASE-LIKE PROTEIN 1"/>
    <property type="match status" value="1"/>
</dbReference>
<dbReference type="EMBL" id="CP080107">
    <property type="protein sequence ID" value="QYD25385.1"/>
    <property type="molecule type" value="Genomic_DNA"/>
</dbReference>
<dbReference type="Proteomes" id="UP000826990">
    <property type="component" value="Chromosome"/>
</dbReference>
<dbReference type="InterPro" id="IPR029044">
    <property type="entry name" value="Nucleotide-diphossugar_trans"/>
</dbReference>
<reference evidence="2" key="1">
    <citation type="submission" date="2021-07" db="EMBL/GenBank/DDBJ databases">
        <title>Characterization of Emerging Pathogens Carrying KPC-2 Gene in IncP-6 Plasmids Isolated from Urban Sewage in Argentina.</title>
        <authorList>
            <person name="Ghiglione B."/>
            <person name="Haim M.S."/>
            <person name="Dropa M."/>
        </authorList>
    </citation>
    <scope>NUCLEOTIDE SEQUENCE</scope>
    <source>
        <strain evidence="2">WW-19C</strain>
    </source>
</reference>
<keyword evidence="2" id="KW-0328">Glycosyltransferase</keyword>
<evidence type="ECO:0000313" key="3">
    <source>
        <dbReference type="Proteomes" id="UP000826990"/>
    </source>
</evidence>
<dbReference type="RefSeq" id="WP_094934025.1">
    <property type="nucleotide sequence ID" value="NZ_CP080107.1"/>
</dbReference>
<evidence type="ECO:0000259" key="1">
    <source>
        <dbReference type="Pfam" id="PF00535"/>
    </source>
</evidence>
<sequence>MNDIFSPKVSVMIVTYNQEDLIRETLDSVLSQDYPNLEIVVADDASTDNTPKIIHEYEMRFPGIIKPVLNPVNLGITGNSNSAFFNCTGEFVAILGGDDIFLPGKIEKQVRQFEDPEVVLSYHPVDIFLHQTGETLFLTNTTHHEFIGNVYDIISKGGIPGASSVMVRRSACPEHGFDPLFPVVSDWIFYIEVALKGKVAFLDEMLGRYRKHGKGASERTLELMSESLLTLDVVIDRYGKSDAHLVDVCAKGKRRYILGEVYRQIISNKTSNMKYLFSLLESTSTNKGRYVAKILGWVLSNNFVVLCLSRMLPKLKSFIKRNIA</sequence>
<keyword evidence="2" id="KW-0808">Transferase</keyword>
<dbReference type="EC" id="2.4.-.-" evidence="2"/>
<dbReference type="SUPFAM" id="SSF53448">
    <property type="entry name" value="Nucleotide-diphospho-sugar transferases"/>
    <property type="match status" value="1"/>
</dbReference>